<evidence type="ECO:0000259" key="1">
    <source>
        <dbReference type="Pfam" id="PF06114"/>
    </source>
</evidence>
<dbReference type="PANTHER" id="PTHR43236">
    <property type="entry name" value="ANTITOXIN HIGA1"/>
    <property type="match status" value="1"/>
</dbReference>
<organism evidence="2 3">
    <name type="scientific">bacterium (Candidatus Gribaldobacteria) CG_4_10_14_0_2_um_filter_36_18</name>
    <dbReference type="NCBI Taxonomy" id="2014264"/>
    <lineage>
        <taxon>Bacteria</taxon>
        <taxon>Candidatus Gribaldobacteria</taxon>
    </lineage>
</organism>
<name>A0A2M7VK14_9BACT</name>
<dbReference type="Pfam" id="PF06114">
    <property type="entry name" value="Peptidase_M78"/>
    <property type="match status" value="1"/>
</dbReference>
<accession>A0A2M7VK14</accession>
<dbReference type="PANTHER" id="PTHR43236:SF2">
    <property type="entry name" value="BLL0069 PROTEIN"/>
    <property type="match status" value="1"/>
</dbReference>
<comment type="caution">
    <text evidence="2">The sequence shown here is derived from an EMBL/GenBank/DDBJ whole genome shotgun (WGS) entry which is preliminary data.</text>
</comment>
<feature type="domain" description="IrrE N-terminal-like" evidence="1">
    <location>
        <begin position="180"/>
        <end position="301"/>
    </location>
</feature>
<sequence>MSNELFNVPIEPTVLKWARESIGLNIDEVVKKLKGVTTTTIEEWEKKNGKANLAFVQIEKLSTIYKRPLSAFLLSAPPKEAPLPKDFRTFPSDEKKPLHSKTYLAIRKARRFQYSIIELVKELDESSKKLSIKADLSVNPEILAEKIREQLEVKNFFSFTSFNKEAVLDEWIKILENNGILVSQISITKNKEIRGFSLINGDIPLIVLKRADATAAKIFTLFHELAHILLKEGGICDLRESDISHEKFCNHFAGAFLVPKNELLNHSVVKANKQIGEWPESLLADIAQDFKVSREVILRRLWILGLTTKEYYLYKHKEWESEYKEPFRRGKRNEIKICIQERGKRYISMAFDAYERKKIDRMVLSDYLGVTSDKISKIKESI</sequence>
<evidence type="ECO:0000313" key="2">
    <source>
        <dbReference type="EMBL" id="PJA02185.1"/>
    </source>
</evidence>
<dbReference type="EMBL" id="PFPS01000086">
    <property type="protein sequence ID" value="PJA02185.1"/>
    <property type="molecule type" value="Genomic_DNA"/>
</dbReference>
<dbReference type="InterPro" id="IPR052345">
    <property type="entry name" value="Rad_response_metalloprotease"/>
</dbReference>
<proteinExistence type="predicted"/>
<reference evidence="3" key="1">
    <citation type="submission" date="2017-09" db="EMBL/GenBank/DDBJ databases">
        <title>Depth-based differentiation of microbial function through sediment-hosted aquifers and enrichment of novel symbionts in the deep terrestrial subsurface.</title>
        <authorList>
            <person name="Probst A.J."/>
            <person name="Ladd B."/>
            <person name="Jarett J.K."/>
            <person name="Geller-Mcgrath D.E."/>
            <person name="Sieber C.M.K."/>
            <person name="Emerson J.B."/>
            <person name="Anantharaman K."/>
            <person name="Thomas B.C."/>
            <person name="Malmstrom R."/>
            <person name="Stieglmeier M."/>
            <person name="Klingl A."/>
            <person name="Woyke T."/>
            <person name="Ryan C.M."/>
            <person name="Banfield J.F."/>
        </authorList>
    </citation>
    <scope>NUCLEOTIDE SEQUENCE [LARGE SCALE GENOMIC DNA]</scope>
</reference>
<evidence type="ECO:0000313" key="3">
    <source>
        <dbReference type="Proteomes" id="UP000231469"/>
    </source>
</evidence>
<dbReference type="InterPro" id="IPR010359">
    <property type="entry name" value="IrrE_HExxH"/>
</dbReference>
<dbReference type="Gene3D" id="1.10.10.2910">
    <property type="match status" value="1"/>
</dbReference>
<gene>
    <name evidence="2" type="ORF">COX73_02115</name>
</gene>
<dbReference type="Proteomes" id="UP000231469">
    <property type="component" value="Unassembled WGS sequence"/>
</dbReference>
<dbReference type="AlphaFoldDB" id="A0A2M7VK14"/>
<protein>
    <recommendedName>
        <fullName evidence="1">IrrE N-terminal-like domain-containing protein</fullName>
    </recommendedName>
</protein>